<accession>A0A6N4SWD9</accession>
<dbReference type="Gene3D" id="1.10.1470.10">
    <property type="entry name" value="YjbJ"/>
    <property type="match status" value="1"/>
</dbReference>
<reference evidence="1 2" key="1">
    <citation type="journal article" date="2007" name="Appl. Environ. Microbiol.">
        <title>Genome sequence of the cellulolytic gliding bacterium Cytophaga hutchinsonii.</title>
        <authorList>
            <person name="Xie G."/>
            <person name="Bruce D.C."/>
            <person name="Challacombe J.F."/>
            <person name="Chertkov O."/>
            <person name="Detter J.C."/>
            <person name="Gilna P."/>
            <person name="Han C.S."/>
            <person name="Lucas S."/>
            <person name="Misra M."/>
            <person name="Myers G.L."/>
            <person name="Richardson P."/>
            <person name="Tapia R."/>
            <person name="Thayer N."/>
            <person name="Thompson L.S."/>
            <person name="Brettin T.S."/>
            <person name="Henrissat B."/>
            <person name="Wilson D.B."/>
            <person name="McBride M.J."/>
        </authorList>
    </citation>
    <scope>NUCLEOTIDE SEQUENCE [LARGE SCALE GENOMIC DNA]</scope>
    <source>
        <strain evidence="2">ATCC 33406 / DSM 1761 / CIP 103989 / NBRC 15051 / NCIMB 9469 / D465</strain>
    </source>
</reference>
<organism evidence="1 2">
    <name type="scientific">Cytophaga hutchinsonii (strain ATCC 33406 / DSM 1761 / CIP 103989 / NBRC 15051 / NCIMB 9469 / D465)</name>
    <dbReference type="NCBI Taxonomy" id="269798"/>
    <lineage>
        <taxon>Bacteria</taxon>
        <taxon>Pseudomonadati</taxon>
        <taxon>Bacteroidota</taxon>
        <taxon>Cytophagia</taxon>
        <taxon>Cytophagales</taxon>
        <taxon>Cytophagaceae</taxon>
        <taxon>Cytophaga</taxon>
    </lineage>
</organism>
<dbReference type="InterPro" id="IPR036629">
    <property type="entry name" value="YjbJ_sf"/>
</dbReference>
<sequence>MAGYIFTYIIETAMENRTRLLSNWNRVKKRLQEKFSILTDEDLYLHTENQDEMLRKIGEKLGMQRQFVLKMITTLL</sequence>
<name>A0A6N4SWD9_CYTH3</name>
<dbReference type="EMBL" id="CP000383">
    <property type="protein sequence ID" value="ABG60788.1"/>
    <property type="molecule type" value="Genomic_DNA"/>
</dbReference>
<evidence type="ECO:0008006" key="3">
    <source>
        <dbReference type="Google" id="ProtNLM"/>
    </source>
</evidence>
<dbReference type="KEGG" id="chu:CHU_3555"/>
<dbReference type="Proteomes" id="UP000001822">
    <property type="component" value="Chromosome"/>
</dbReference>
<keyword evidence="2" id="KW-1185">Reference proteome</keyword>
<evidence type="ECO:0000313" key="1">
    <source>
        <dbReference type="EMBL" id="ABG60788.1"/>
    </source>
</evidence>
<proteinExistence type="predicted"/>
<dbReference type="AlphaFoldDB" id="A0A6N4SWD9"/>
<gene>
    <name evidence="1" type="ordered locus">CHU_3555</name>
</gene>
<evidence type="ECO:0000313" key="2">
    <source>
        <dbReference type="Proteomes" id="UP000001822"/>
    </source>
</evidence>
<protein>
    <recommendedName>
        <fullName evidence="3">General stress protein CsbD</fullName>
    </recommendedName>
</protein>